<accession>A0A7X2L0Y6</accession>
<evidence type="ECO:0000313" key="2">
    <source>
        <dbReference type="EMBL" id="MRN51771.1"/>
    </source>
</evidence>
<gene>
    <name evidence="2" type="ORF">GJB61_02000</name>
</gene>
<reference evidence="2 3" key="1">
    <citation type="submission" date="2019-11" db="EMBL/GenBank/DDBJ databases">
        <title>Paenibacillus monticola sp. nov., a novel PGPR strain isolated from mountain sample in China.</title>
        <authorList>
            <person name="Zhao Q."/>
            <person name="Li H.-P."/>
            <person name="Zhang J.-L."/>
        </authorList>
    </citation>
    <scope>NUCLEOTIDE SEQUENCE [LARGE SCALE GENOMIC DNA]</scope>
    <source>
        <strain evidence="2 3">LC-T2</strain>
    </source>
</reference>
<evidence type="ECO:0000256" key="1">
    <source>
        <dbReference type="SAM" id="MobiDB-lite"/>
    </source>
</evidence>
<dbReference type="RefSeq" id="WP_154116604.1">
    <property type="nucleotide sequence ID" value="NZ_WJXB01000001.1"/>
</dbReference>
<feature type="region of interest" description="Disordered" evidence="1">
    <location>
        <begin position="1"/>
        <end position="39"/>
    </location>
</feature>
<evidence type="ECO:0000313" key="3">
    <source>
        <dbReference type="Proteomes" id="UP000463051"/>
    </source>
</evidence>
<name>A0A7X2L0Y6_9BACL</name>
<sequence>MDLVTKSKSNTVAYERPGTPATGRGCHRKRGGQRSAGRAVSKPHRRASIRYATVSMCGKEEAVSYLCLDLLWGQRLYQEQRFVLVKLNGQCSILASIDLTLEATEIIELYTARFKIKCTFRALKQSIGGFSYHFCSKSMPKLNRYLKKG</sequence>
<evidence type="ECO:0008006" key="4">
    <source>
        <dbReference type="Google" id="ProtNLM"/>
    </source>
</evidence>
<dbReference type="AlphaFoldDB" id="A0A7X2L0Y6"/>
<proteinExistence type="predicted"/>
<keyword evidence="3" id="KW-1185">Reference proteome</keyword>
<feature type="compositionally biased region" description="Polar residues" evidence="1">
    <location>
        <begin position="1"/>
        <end position="12"/>
    </location>
</feature>
<dbReference type="Proteomes" id="UP000463051">
    <property type="component" value="Unassembled WGS sequence"/>
</dbReference>
<comment type="caution">
    <text evidence="2">The sequence shown here is derived from an EMBL/GenBank/DDBJ whole genome shotgun (WGS) entry which is preliminary data.</text>
</comment>
<organism evidence="2 3">
    <name type="scientific">Paenibacillus monticola</name>
    <dbReference type="NCBI Taxonomy" id="2666075"/>
    <lineage>
        <taxon>Bacteria</taxon>
        <taxon>Bacillati</taxon>
        <taxon>Bacillota</taxon>
        <taxon>Bacilli</taxon>
        <taxon>Bacillales</taxon>
        <taxon>Paenibacillaceae</taxon>
        <taxon>Paenibacillus</taxon>
    </lineage>
</organism>
<dbReference type="EMBL" id="WJXB01000001">
    <property type="protein sequence ID" value="MRN51771.1"/>
    <property type="molecule type" value="Genomic_DNA"/>
</dbReference>
<protein>
    <recommendedName>
        <fullName evidence="4">Transposase IS4-like domain-containing protein</fullName>
    </recommendedName>
</protein>